<feature type="transmembrane region" description="Helical" evidence="1">
    <location>
        <begin position="913"/>
        <end position="936"/>
    </location>
</feature>
<dbReference type="RefSeq" id="WP_307339750.1">
    <property type="nucleotide sequence ID" value="NZ_JAUSUQ010000008.1"/>
</dbReference>
<dbReference type="EMBL" id="JAUSUQ010000008">
    <property type="protein sequence ID" value="MDQ0339574.1"/>
    <property type="molecule type" value="Genomic_DNA"/>
</dbReference>
<reference evidence="2 3" key="1">
    <citation type="submission" date="2023-07" db="EMBL/GenBank/DDBJ databases">
        <title>Genomic Encyclopedia of Type Strains, Phase IV (KMG-IV): sequencing the most valuable type-strain genomes for metagenomic binning, comparative biology and taxonomic classification.</title>
        <authorList>
            <person name="Goeker M."/>
        </authorList>
    </citation>
    <scope>NUCLEOTIDE SEQUENCE [LARGE SCALE GENOMIC DNA]</scope>
    <source>
        <strain evidence="2 3">DSM 17740</strain>
    </source>
</reference>
<feature type="transmembrane region" description="Helical" evidence="1">
    <location>
        <begin position="332"/>
        <end position="351"/>
    </location>
</feature>
<feature type="transmembrane region" description="Helical" evidence="1">
    <location>
        <begin position="457"/>
        <end position="484"/>
    </location>
</feature>
<feature type="transmembrane region" description="Helical" evidence="1">
    <location>
        <begin position="358"/>
        <end position="378"/>
    </location>
</feature>
<feature type="transmembrane region" description="Helical" evidence="1">
    <location>
        <begin position="429"/>
        <end position="451"/>
    </location>
</feature>
<dbReference type="Gene3D" id="1.20.1640.10">
    <property type="entry name" value="Multidrug efflux transporter AcrB transmembrane domain"/>
    <property type="match status" value="2"/>
</dbReference>
<dbReference type="InterPro" id="IPR027463">
    <property type="entry name" value="AcrB_DN_DC_subdom"/>
</dbReference>
<dbReference type="PRINTS" id="PR00702">
    <property type="entry name" value="ACRIFLAVINRP"/>
</dbReference>
<dbReference type="InterPro" id="IPR001036">
    <property type="entry name" value="Acrflvin-R"/>
</dbReference>
<accession>A0ABU0CUK4</accession>
<feature type="transmembrane region" description="Helical" evidence="1">
    <location>
        <begin position="885"/>
        <end position="907"/>
    </location>
</feature>
<feature type="transmembrane region" description="Helical" evidence="1">
    <location>
        <begin position="12"/>
        <end position="34"/>
    </location>
</feature>
<dbReference type="Proteomes" id="UP001232445">
    <property type="component" value="Unassembled WGS sequence"/>
</dbReference>
<dbReference type="PANTHER" id="PTHR32063:SF0">
    <property type="entry name" value="SWARMING MOTILITY PROTEIN SWRC"/>
    <property type="match status" value="1"/>
</dbReference>
<feature type="transmembrane region" description="Helical" evidence="1">
    <location>
        <begin position="532"/>
        <end position="551"/>
    </location>
</feature>
<feature type="transmembrane region" description="Helical" evidence="1">
    <location>
        <begin position="384"/>
        <end position="408"/>
    </location>
</feature>
<keyword evidence="3" id="KW-1185">Reference proteome</keyword>
<dbReference type="Gene3D" id="3.30.70.1320">
    <property type="entry name" value="Multidrug efflux transporter AcrB pore domain like"/>
    <property type="match status" value="1"/>
</dbReference>
<organism evidence="2 3">
    <name type="scientific">Caldalkalibacillus uzonensis</name>
    <dbReference type="NCBI Taxonomy" id="353224"/>
    <lineage>
        <taxon>Bacteria</taxon>
        <taxon>Bacillati</taxon>
        <taxon>Bacillota</taxon>
        <taxon>Bacilli</taxon>
        <taxon>Bacillales</taxon>
        <taxon>Bacillaceae</taxon>
        <taxon>Caldalkalibacillus</taxon>
    </lineage>
</organism>
<evidence type="ECO:0000313" key="3">
    <source>
        <dbReference type="Proteomes" id="UP001232445"/>
    </source>
</evidence>
<evidence type="ECO:0000313" key="2">
    <source>
        <dbReference type="EMBL" id="MDQ0339574.1"/>
    </source>
</evidence>
<comment type="caution">
    <text evidence="2">The sequence shown here is derived from an EMBL/GenBank/DDBJ whole genome shotgun (WGS) entry which is preliminary data.</text>
</comment>
<sequence>MKLTNISVQRPVGVVIIVLAVMILGAISLTNLAIDLLPDINLPVAVVMTSYSGAAPQEVESLVTRPLEGGLSTVEGLDSIQSLSVPNQSVIILIYDFGTNMDQAMLEIRDRLDLVRQALPDGADDPALFRFDPNAFPIMQLSLSGTVAEDQLTHLAEQTVIPRLERLPGVAQVSLIGQTPREIHVEVAPQRLAAYQLSMMNIVQLLGADNISTSAGTLPRGQQEMSLRVTGELKDSEDVRQLPIPLPTGESIKLGDVAEVKDTLAPSQSYAFVNGEPTLSLNITKQSDANTVAVARAVSRELEALEAELPSFVQVNTIMDTSQFIQESINNVARNMVLGGSMAILILLVFLRSIRSTVVIAASIPIALISAFTLIYFSGQTLNILTMGGLALGIGLMVDSSIVILENIYKYRERGYRPVEAAKQGAKEIGSAVIASTLTSVVVFLPIVFTTGLAAEIFFPLAITVAFTLLASLIVALTLVPMLASRLMPKQNRAETKGFCSRLGDRLGQAIDKTAAIYRQALHWAIHHRKTVLIATVLLLGGSLALVPFIGVEFLPAMDQGEILVEVELPVGTSLEHTAAVLAELEQQVLGLDEAELVFTTVGQDNMNMGSSSAAHSGSMYIRLLPANQREMATSEVMEHLRHLAQSIPDAEVTVTGLDSTGMDEAPVQIEITGHDLDTLADLAQEVSAAISSVPGITNVTSSLEDTRPELQVIIDRDLTSQYGLSQSEVMQTIRLAFQGQVATVIRQAGEEINVRVLLPEDNRQSVDDLSRLTLLTPLGDSITLSSIARFEQVEGPPVISRQNQQRGVAVSAELTSERDLGSVIEDIRNQLEDVTFPDGYQYELGGQYEQMLDAFGDLTLALWLAIFLVYAVMAVQFEKLMYPFIIMFSLPATCIGVIVGLALTGHPLSTPAFIGLIMLAGIVVNNAIVLVDYINTLRQRGLTREEAVLTAGQERLRPILMTMLTTVLAMTPLAIGLGEGAELQAPLATVIVFGLSFATLITLFLVPVMYIYMDRLTNWFKSLLQRGTQPIDELS</sequence>
<dbReference type="SUPFAM" id="SSF82866">
    <property type="entry name" value="Multidrug efflux transporter AcrB transmembrane domain"/>
    <property type="match status" value="2"/>
</dbReference>
<keyword evidence="1" id="KW-0472">Membrane</keyword>
<dbReference type="SUPFAM" id="SSF82693">
    <property type="entry name" value="Multidrug efflux transporter AcrB pore domain, PN1, PN2, PC1 and PC2 subdomains"/>
    <property type="match status" value="3"/>
</dbReference>
<feature type="transmembrane region" description="Helical" evidence="1">
    <location>
        <begin position="988"/>
        <end position="1013"/>
    </location>
</feature>
<feature type="transmembrane region" description="Helical" evidence="1">
    <location>
        <begin position="861"/>
        <end position="878"/>
    </location>
</feature>
<proteinExistence type="predicted"/>
<evidence type="ECO:0000256" key="1">
    <source>
        <dbReference type="SAM" id="Phobius"/>
    </source>
</evidence>
<gene>
    <name evidence="2" type="ORF">J2S00_002362</name>
</gene>
<name>A0ABU0CUK4_9BACI</name>
<keyword evidence="1" id="KW-1133">Transmembrane helix</keyword>
<dbReference type="Gene3D" id="3.30.70.1430">
    <property type="entry name" value="Multidrug efflux transporter AcrB pore domain"/>
    <property type="match status" value="2"/>
</dbReference>
<keyword evidence="1" id="KW-0812">Transmembrane</keyword>
<dbReference type="PANTHER" id="PTHR32063">
    <property type="match status" value="1"/>
</dbReference>
<dbReference type="Gene3D" id="3.30.70.1440">
    <property type="entry name" value="Multidrug efflux transporter AcrB pore domain"/>
    <property type="match status" value="1"/>
</dbReference>
<protein>
    <submittedName>
        <fullName evidence="2">HAE1 family hydrophobic/amphiphilic exporter-1</fullName>
    </submittedName>
</protein>
<dbReference type="Gene3D" id="3.30.2090.10">
    <property type="entry name" value="Multidrug efflux transporter AcrB TolC docking domain, DN and DC subdomains"/>
    <property type="match status" value="2"/>
</dbReference>
<dbReference type="Pfam" id="PF00873">
    <property type="entry name" value="ACR_tran"/>
    <property type="match status" value="1"/>
</dbReference>
<dbReference type="SUPFAM" id="SSF82714">
    <property type="entry name" value="Multidrug efflux transporter AcrB TolC docking domain, DN and DC subdomains"/>
    <property type="match status" value="2"/>
</dbReference>
<feature type="transmembrane region" description="Helical" evidence="1">
    <location>
        <begin position="957"/>
        <end position="976"/>
    </location>
</feature>